<organism evidence="2">
    <name type="scientific">Timema bartmani</name>
    <dbReference type="NCBI Taxonomy" id="61472"/>
    <lineage>
        <taxon>Eukaryota</taxon>
        <taxon>Metazoa</taxon>
        <taxon>Ecdysozoa</taxon>
        <taxon>Arthropoda</taxon>
        <taxon>Hexapoda</taxon>
        <taxon>Insecta</taxon>
        <taxon>Pterygota</taxon>
        <taxon>Neoptera</taxon>
        <taxon>Polyneoptera</taxon>
        <taxon>Phasmatodea</taxon>
        <taxon>Timematodea</taxon>
        <taxon>Timematoidea</taxon>
        <taxon>Timematidae</taxon>
        <taxon>Timema</taxon>
    </lineage>
</organism>
<feature type="compositionally biased region" description="Basic residues" evidence="1">
    <location>
        <begin position="32"/>
        <end position="42"/>
    </location>
</feature>
<gene>
    <name evidence="2" type="ORF">TBIB3V08_LOCUS8834</name>
</gene>
<sequence>MFMLYDTRRIRDGIQNETGQPTTRNTTTRDKPLKKKEAHNRRQTKFLGAKTTKCPLQGFKPVCDGSVCLAWDICLIEGRNLLFRPDLSTRRNVSPGTEFIGFSSWDVVQLGWIHFHSPSGADNGAKDTFPFLIWGQPRRQYSSLNRRKPSRLSQWHPAVAKEQKPDAGPGDANSEYIKLKVVGNINSPLESQMAVYLIARDTIDCTYVADD</sequence>
<dbReference type="AlphaFoldDB" id="A0A7R9F3Z5"/>
<accession>A0A7R9F3Z5</accession>
<proteinExistence type="predicted"/>
<protein>
    <submittedName>
        <fullName evidence="2">Uncharacterized protein</fullName>
    </submittedName>
</protein>
<name>A0A7R9F3Z5_9NEOP</name>
<reference evidence="2" key="1">
    <citation type="submission" date="2020-11" db="EMBL/GenBank/DDBJ databases">
        <authorList>
            <person name="Tran Van P."/>
        </authorList>
    </citation>
    <scope>NUCLEOTIDE SEQUENCE</scope>
</reference>
<feature type="region of interest" description="Disordered" evidence="1">
    <location>
        <begin position="13"/>
        <end position="42"/>
    </location>
</feature>
<evidence type="ECO:0000313" key="2">
    <source>
        <dbReference type="EMBL" id="CAD7446505.1"/>
    </source>
</evidence>
<evidence type="ECO:0000256" key="1">
    <source>
        <dbReference type="SAM" id="MobiDB-lite"/>
    </source>
</evidence>
<dbReference type="EMBL" id="OD568067">
    <property type="protein sequence ID" value="CAD7446505.1"/>
    <property type="molecule type" value="Genomic_DNA"/>
</dbReference>